<reference evidence="2" key="1">
    <citation type="submission" date="2019-12" db="UniProtKB">
        <authorList>
            <consortium name="WormBaseParasite"/>
        </authorList>
    </citation>
    <scope>IDENTIFICATION</scope>
</reference>
<organism evidence="1 2">
    <name type="scientific">Trichuris muris</name>
    <name type="common">Mouse whipworm</name>
    <dbReference type="NCBI Taxonomy" id="70415"/>
    <lineage>
        <taxon>Eukaryota</taxon>
        <taxon>Metazoa</taxon>
        <taxon>Ecdysozoa</taxon>
        <taxon>Nematoda</taxon>
        <taxon>Enoplea</taxon>
        <taxon>Dorylaimia</taxon>
        <taxon>Trichinellida</taxon>
        <taxon>Trichuridae</taxon>
        <taxon>Trichuris</taxon>
    </lineage>
</organism>
<accession>A0A5S6QZB8</accession>
<proteinExistence type="predicted"/>
<dbReference type="AlphaFoldDB" id="A0A5S6QZB8"/>
<dbReference type="WBParaSite" id="TMUE_3000012595.1">
    <property type="protein sequence ID" value="TMUE_3000012595.1"/>
    <property type="gene ID" value="WBGene00302857"/>
</dbReference>
<keyword evidence="1" id="KW-1185">Reference proteome</keyword>
<evidence type="ECO:0000313" key="2">
    <source>
        <dbReference type="WBParaSite" id="TMUE_3000012595.1"/>
    </source>
</evidence>
<protein>
    <submittedName>
        <fullName evidence="2">Uncharacterized protein</fullName>
    </submittedName>
</protein>
<name>A0A5S6QZB8_TRIMR</name>
<evidence type="ECO:0000313" key="1">
    <source>
        <dbReference type="Proteomes" id="UP000046395"/>
    </source>
</evidence>
<sequence length="202" mass="22778">MIGNENGLIFQSSSSDASIHSEKSISTQAYVMHNCPVKGVGHQYSECLNKEANYFYEMRRASCPGKEERDDGDELGKASVSQRRVTFNLGNVENFARASIGRRDAMVQTDEVPALFVPGWRTQNDIYDKVYFTFLNSLISDSTLLPSEKMDALLARYVRMPDPLERKAADLPKTTCLDRIMELDRRLTQARRALVNARSSAL</sequence>
<dbReference type="Proteomes" id="UP000046395">
    <property type="component" value="Unassembled WGS sequence"/>
</dbReference>